<dbReference type="NCBIfam" id="TIGR00234">
    <property type="entry name" value="tyrS"/>
    <property type="match status" value="1"/>
</dbReference>
<dbReference type="AlphaFoldDB" id="A0A507AWR4"/>
<protein>
    <recommendedName>
        <fullName evidence="12">Tyrosine--tRNA ligase</fullName>
        <ecNumber evidence="12">6.1.1.1</ecNumber>
    </recommendedName>
    <alternativeName>
        <fullName evidence="12">Tyrosyl-tRNA synthetase</fullName>
    </alternativeName>
</protein>
<feature type="compositionally biased region" description="Basic residues" evidence="13">
    <location>
        <begin position="352"/>
        <end position="362"/>
    </location>
</feature>
<proteinExistence type="inferred from homology"/>
<dbReference type="PRINTS" id="PR01040">
    <property type="entry name" value="TRNASYNTHTYR"/>
</dbReference>
<dbReference type="GO" id="GO:0005634">
    <property type="term" value="C:nucleus"/>
    <property type="evidence" value="ECO:0007669"/>
    <property type="project" value="UniProtKB-SubCell"/>
</dbReference>
<evidence type="ECO:0000256" key="12">
    <source>
        <dbReference type="RuleBase" id="RU361234"/>
    </source>
</evidence>
<dbReference type="PANTHER" id="PTHR46264">
    <property type="entry name" value="TYROSINE-TRNA LIGASE"/>
    <property type="match status" value="1"/>
</dbReference>
<comment type="caution">
    <text evidence="14">The sequence shown here is derived from an EMBL/GenBank/DDBJ whole genome shotgun (WGS) entry which is preliminary data.</text>
</comment>
<dbReference type="FunFam" id="1.10.240.10:FF:000004">
    <property type="entry name" value="Tyrosine--tRNA ligase"/>
    <property type="match status" value="1"/>
</dbReference>
<keyword evidence="8 12" id="KW-0648">Protein biosynthesis</keyword>
<dbReference type="Gene3D" id="3.40.50.620">
    <property type="entry name" value="HUPs"/>
    <property type="match status" value="1"/>
</dbReference>
<dbReference type="RefSeq" id="XP_030993628.1">
    <property type="nucleotide sequence ID" value="XM_031142157.1"/>
</dbReference>
<reference evidence="14 15" key="1">
    <citation type="submission" date="2019-06" db="EMBL/GenBank/DDBJ databases">
        <title>Draft genome sequence of the filamentous fungus Phialemoniopsis curvata isolated from diesel fuel.</title>
        <authorList>
            <person name="Varaljay V.A."/>
            <person name="Lyon W.J."/>
            <person name="Crouch A.L."/>
            <person name="Drake C.E."/>
            <person name="Hollomon J.M."/>
            <person name="Nadeau L.J."/>
            <person name="Nunn H.S."/>
            <person name="Stevenson B.S."/>
            <person name="Bojanowski C.L."/>
            <person name="Crookes-Goodson W.J."/>
        </authorList>
    </citation>
    <scope>NUCLEOTIDE SEQUENCE [LARGE SCALE GENOMIC DNA]</scope>
    <source>
        <strain evidence="14 15">D216</strain>
    </source>
</reference>
<evidence type="ECO:0000256" key="7">
    <source>
        <dbReference type="ARBA" id="ARBA00022840"/>
    </source>
</evidence>
<dbReference type="FunCoup" id="A0A507AWR4">
    <property type="interactions" value="763"/>
</dbReference>
<dbReference type="GO" id="GO:0006437">
    <property type="term" value="P:tyrosyl-tRNA aminoacylation"/>
    <property type="evidence" value="ECO:0007669"/>
    <property type="project" value="InterPro"/>
</dbReference>
<keyword evidence="15" id="KW-1185">Reference proteome</keyword>
<evidence type="ECO:0000256" key="4">
    <source>
        <dbReference type="ARBA" id="ARBA00022490"/>
    </source>
</evidence>
<evidence type="ECO:0000256" key="10">
    <source>
        <dbReference type="ARBA" id="ARBA00023242"/>
    </source>
</evidence>
<comment type="subcellular location">
    <subcellularLocation>
        <location evidence="2">Cytoplasm</location>
    </subcellularLocation>
    <subcellularLocation>
        <location evidence="1">Nucleus</location>
    </subcellularLocation>
</comment>
<dbReference type="SUPFAM" id="SSF52374">
    <property type="entry name" value="Nucleotidylyl transferase"/>
    <property type="match status" value="1"/>
</dbReference>
<dbReference type="PANTHER" id="PTHR46264:SF4">
    <property type="entry name" value="TYROSINE--TRNA LIGASE, CYTOPLASMIC"/>
    <property type="match status" value="1"/>
</dbReference>
<dbReference type="CDD" id="cd00805">
    <property type="entry name" value="TyrRS_core"/>
    <property type="match status" value="1"/>
</dbReference>
<evidence type="ECO:0000256" key="1">
    <source>
        <dbReference type="ARBA" id="ARBA00004123"/>
    </source>
</evidence>
<evidence type="ECO:0000256" key="5">
    <source>
        <dbReference type="ARBA" id="ARBA00022598"/>
    </source>
</evidence>
<evidence type="ECO:0000256" key="3">
    <source>
        <dbReference type="ARBA" id="ARBA00005594"/>
    </source>
</evidence>
<dbReference type="InterPro" id="IPR002307">
    <property type="entry name" value="Tyr-tRNA-ligase"/>
</dbReference>
<dbReference type="STRING" id="1093900.A0A507AWR4"/>
<dbReference type="Gene3D" id="1.10.240.10">
    <property type="entry name" value="Tyrosyl-Transfer RNA Synthetase"/>
    <property type="match status" value="1"/>
</dbReference>
<feature type="compositionally biased region" description="Basic and acidic residues" evidence="13">
    <location>
        <begin position="377"/>
        <end position="392"/>
    </location>
</feature>
<evidence type="ECO:0000256" key="9">
    <source>
        <dbReference type="ARBA" id="ARBA00023146"/>
    </source>
</evidence>
<dbReference type="InterPro" id="IPR050489">
    <property type="entry name" value="Tyr-tRNA_synthase"/>
</dbReference>
<dbReference type="PIRSF" id="PIRSF006588">
    <property type="entry name" value="TyrRS_arch_euk"/>
    <property type="match status" value="1"/>
</dbReference>
<dbReference type="GO" id="GO:0004831">
    <property type="term" value="F:tyrosine-tRNA ligase activity"/>
    <property type="evidence" value="ECO:0007669"/>
    <property type="project" value="UniProtKB-EC"/>
</dbReference>
<comment type="similarity">
    <text evidence="3 12">Belongs to the class-I aminoacyl-tRNA synthetase family.</text>
</comment>
<feature type="region of interest" description="Disordered" evidence="13">
    <location>
        <begin position="343"/>
        <end position="392"/>
    </location>
</feature>
<organism evidence="14 15">
    <name type="scientific">Thyridium curvatum</name>
    <dbReference type="NCBI Taxonomy" id="1093900"/>
    <lineage>
        <taxon>Eukaryota</taxon>
        <taxon>Fungi</taxon>
        <taxon>Dikarya</taxon>
        <taxon>Ascomycota</taxon>
        <taxon>Pezizomycotina</taxon>
        <taxon>Sordariomycetes</taxon>
        <taxon>Sordariomycetidae</taxon>
        <taxon>Thyridiales</taxon>
        <taxon>Thyridiaceae</taxon>
        <taxon>Thyridium</taxon>
    </lineage>
</organism>
<keyword evidence="5 12" id="KW-0436">Ligase</keyword>
<dbReference type="GO" id="GO:0005524">
    <property type="term" value="F:ATP binding"/>
    <property type="evidence" value="ECO:0007669"/>
    <property type="project" value="UniProtKB-KW"/>
</dbReference>
<evidence type="ECO:0000313" key="14">
    <source>
        <dbReference type="EMBL" id="TPX11917.1"/>
    </source>
</evidence>
<name>A0A507AWR4_9PEZI</name>
<keyword evidence="7 12" id="KW-0067">ATP-binding</keyword>
<gene>
    <name evidence="14" type="ORF">E0L32_007415</name>
</gene>
<sequence>MDASASQRFALISENLAEVMNPEILEKILAEGRHPKIYWGTATTGRPHCGYFVPAVKIAQLLAAGCEVVILLADIHGFLDNLKAPIELVDNRAKYYGLVIKAILEAVGVPTEKLKFVLGSSYQKNPEYIMDVYRMASLVSEHDAKKAGAEVVKQTSNAPLSGLLYPILQVLDEQHLDVDAQFGGMDQRKLFVAGKEWLPKLGYRQRAHLLNPMVPGLNGGKMSSSEEDSKIDLLDTPEVITKKLKKAECAPKVVEGNGVLAFVEYVLLPAATLKGTAEFKVERTRDNLPTLVYNNIKQMHDDYQNDVLTPQLLKPAVTAALIELMAPIQTAFQASKEWQEITLKAYPPPEKKQKKVKDKGSRHPGAAGKPAANAEQKSADLPERPKTVENAS</sequence>
<keyword evidence="9 12" id="KW-0030">Aminoacyl-tRNA synthetase</keyword>
<dbReference type="GeneID" id="41974862"/>
<dbReference type="Proteomes" id="UP000319257">
    <property type="component" value="Unassembled WGS sequence"/>
</dbReference>
<dbReference type="InterPro" id="IPR014729">
    <property type="entry name" value="Rossmann-like_a/b/a_fold"/>
</dbReference>
<keyword evidence="6 12" id="KW-0547">Nucleotide-binding</keyword>
<evidence type="ECO:0000256" key="11">
    <source>
        <dbReference type="ARBA" id="ARBA00048248"/>
    </source>
</evidence>
<keyword evidence="4" id="KW-0963">Cytoplasm</keyword>
<comment type="catalytic activity">
    <reaction evidence="11 12">
        <text>tRNA(Tyr) + L-tyrosine + ATP = L-tyrosyl-tRNA(Tyr) + AMP + diphosphate + H(+)</text>
        <dbReference type="Rhea" id="RHEA:10220"/>
        <dbReference type="Rhea" id="RHEA-COMP:9706"/>
        <dbReference type="Rhea" id="RHEA-COMP:9707"/>
        <dbReference type="ChEBI" id="CHEBI:15378"/>
        <dbReference type="ChEBI" id="CHEBI:30616"/>
        <dbReference type="ChEBI" id="CHEBI:33019"/>
        <dbReference type="ChEBI" id="CHEBI:58315"/>
        <dbReference type="ChEBI" id="CHEBI:78442"/>
        <dbReference type="ChEBI" id="CHEBI:78536"/>
        <dbReference type="ChEBI" id="CHEBI:456215"/>
        <dbReference type="EC" id="6.1.1.1"/>
    </reaction>
</comment>
<dbReference type="InterPro" id="IPR023617">
    <property type="entry name" value="Tyr-tRNA-ligase_arc/euk-type"/>
</dbReference>
<dbReference type="GO" id="GO:0005737">
    <property type="term" value="C:cytoplasm"/>
    <property type="evidence" value="ECO:0007669"/>
    <property type="project" value="UniProtKB-SubCell"/>
</dbReference>
<dbReference type="Pfam" id="PF00579">
    <property type="entry name" value="tRNA-synt_1b"/>
    <property type="match status" value="1"/>
</dbReference>
<dbReference type="FunFam" id="3.40.50.620:FF:000040">
    <property type="entry name" value="Tyrosine--tRNA ligase"/>
    <property type="match status" value="1"/>
</dbReference>
<accession>A0A507AWR4</accession>
<dbReference type="InterPro" id="IPR002305">
    <property type="entry name" value="aa-tRNA-synth_Ic"/>
</dbReference>
<dbReference type="NCBIfam" id="NF006330">
    <property type="entry name" value="PRK08560.1"/>
    <property type="match status" value="1"/>
</dbReference>
<evidence type="ECO:0000256" key="13">
    <source>
        <dbReference type="SAM" id="MobiDB-lite"/>
    </source>
</evidence>
<dbReference type="InParanoid" id="A0A507AWR4"/>
<evidence type="ECO:0000313" key="15">
    <source>
        <dbReference type="Proteomes" id="UP000319257"/>
    </source>
</evidence>
<dbReference type="OrthoDB" id="197206at2759"/>
<dbReference type="EC" id="6.1.1.1" evidence="12"/>
<dbReference type="EMBL" id="SKBQ01000045">
    <property type="protein sequence ID" value="TPX11917.1"/>
    <property type="molecule type" value="Genomic_DNA"/>
</dbReference>
<evidence type="ECO:0000256" key="6">
    <source>
        <dbReference type="ARBA" id="ARBA00022741"/>
    </source>
</evidence>
<evidence type="ECO:0000256" key="2">
    <source>
        <dbReference type="ARBA" id="ARBA00004496"/>
    </source>
</evidence>
<evidence type="ECO:0000256" key="8">
    <source>
        <dbReference type="ARBA" id="ARBA00022917"/>
    </source>
</evidence>
<keyword evidence="10" id="KW-0539">Nucleus</keyword>